<dbReference type="EMBL" id="JAUSVS010000019">
    <property type="protein sequence ID" value="MDQ0466992.1"/>
    <property type="molecule type" value="Genomic_DNA"/>
</dbReference>
<reference evidence="16 17" key="1">
    <citation type="submission" date="2023-07" db="EMBL/GenBank/DDBJ databases">
        <title>Genomic Encyclopedia of Type Strains, Phase IV (KMG-IV): sequencing the most valuable type-strain genomes for metagenomic binning, comparative biology and taxonomic classification.</title>
        <authorList>
            <person name="Goeker M."/>
        </authorList>
    </citation>
    <scope>NUCLEOTIDE SEQUENCE [LARGE SCALE GENOMIC DNA]</scope>
    <source>
        <strain evidence="16 17">DSM 18695</strain>
    </source>
</reference>
<evidence type="ECO:0000256" key="3">
    <source>
        <dbReference type="ARBA" id="ARBA00022485"/>
    </source>
</evidence>
<dbReference type="EC" id="2.1.1.192" evidence="14"/>
<comment type="similarity">
    <text evidence="2 14">Belongs to the radical SAM superfamily. RlmN family.</text>
</comment>
<comment type="cofactor">
    <cofactor evidence="14">
        <name>[4Fe-4S] cluster</name>
        <dbReference type="ChEBI" id="CHEBI:49883"/>
    </cofactor>
    <text evidence="14">Binds 1 [4Fe-4S] cluster. The cluster is coordinated with 3 cysteines and an exchangeable S-adenosyl-L-methionine.</text>
</comment>
<evidence type="ECO:0000256" key="8">
    <source>
        <dbReference type="ARBA" id="ARBA00022691"/>
    </source>
</evidence>
<gene>
    <name evidence="14" type="primary">rlmN</name>
    <name evidence="16" type="ORF">QO010_004789</name>
</gene>
<dbReference type="Pfam" id="PF04055">
    <property type="entry name" value="Radical_SAM"/>
    <property type="match status" value="1"/>
</dbReference>
<dbReference type="GO" id="GO:0032259">
    <property type="term" value="P:methylation"/>
    <property type="evidence" value="ECO:0007669"/>
    <property type="project" value="UniProtKB-KW"/>
</dbReference>
<evidence type="ECO:0000256" key="5">
    <source>
        <dbReference type="ARBA" id="ARBA00022552"/>
    </source>
</evidence>
<evidence type="ECO:0000256" key="13">
    <source>
        <dbReference type="ARBA" id="ARBA00023157"/>
    </source>
</evidence>
<proteinExistence type="inferred from homology"/>
<evidence type="ECO:0000256" key="6">
    <source>
        <dbReference type="ARBA" id="ARBA00022603"/>
    </source>
</evidence>
<feature type="binding site" evidence="14">
    <location>
        <begin position="197"/>
        <end position="198"/>
    </location>
    <ligand>
        <name>S-adenosyl-L-methionine</name>
        <dbReference type="ChEBI" id="CHEBI:59789"/>
    </ligand>
</feature>
<dbReference type="InterPro" id="IPR058240">
    <property type="entry name" value="rSAM_sf"/>
</dbReference>
<keyword evidence="13 14" id="KW-1015">Disulfide bond</keyword>
<keyword evidence="4 14" id="KW-0963">Cytoplasm</keyword>
<dbReference type="InterPro" id="IPR007197">
    <property type="entry name" value="rSAM"/>
</dbReference>
<dbReference type="InterPro" id="IPR004383">
    <property type="entry name" value="rRNA_lsu_MTrfase_RlmN/Cfr"/>
</dbReference>
<feature type="binding site" evidence="14">
    <location>
        <position position="149"/>
    </location>
    <ligand>
        <name>[4Fe-4S] cluster</name>
        <dbReference type="ChEBI" id="CHEBI:49883"/>
        <note>4Fe-4S-S-AdoMet</note>
    </ligand>
</feature>
<keyword evidence="7 14" id="KW-0808">Transferase</keyword>
<dbReference type="PANTHER" id="PTHR30544">
    <property type="entry name" value="23S RRNA METHYLTRANSFERASE"/>
    <property type="match status" value="1"/>
</dbReference>
<feature type="domain" description="Radical SAM core" evidence="15">
    <location>
        <begin position="128"/>
        <end position="360"/>
    </location>
</feature>
<evidence type="ECO:0000256" key="7">
    <source>
        <dbReference type="ARBA" id="ARBA00022679"/>
    </source>
</evidence>
<protein>
    <recommendedName>
        <fullName evidence="14">Dual-specificity RNA methyltransferase RlmN</fullName>
        <ecNumber evidence="14">2.1.1.192</ecNumber>
    </recommendedName>
    <alternativeName>
        <fullName evidence="14">23S rRNA (adenine(2503)-C(2))-methyltransferase</fullName>
    </alternativeName>
    <alternativeName>
        <fullName evidence="14">23S rRNA m2A2503 methyltransferase</fullName>
    </alternativeName>
    <alternativeName>
        <fullName evidence="14">Ribosomal RNA large subunit methyltransferase N</fullName>
    </alternativeName>
    <alternativeName>
        <fullName evidence="14">tRNA (adenine(37)-C(2))-methyltransferase</fullName>
    </alternativeName>
    <alternativeName>
        <fullName evidence="14">tRNA m2A37 methyltransferase</fullName>
    </alternativeName>
</protein>
<keyword evidence="9 14" id="KW-0819">tRNA processing</keyword>
<dbReference type="HAMAP" id="MF_01849">
    <property type="entry name" value="RNA_methyltr_RlmN"/>
    <property type="match status" value="1"/>
</dbReference>
<evidence type="ECO:0000256" key="2">
    <source>
        <dbReference type="ARBA" id="ARBA00007544"/>
    </source>
</evidence>
<dbReference type="Gene3D" id="1.10.150.530">
    <property type="match status" value="1"/>
</dbReference>
<dbReference type="NCBIfam" id="TIGR00048">
    <property type="entry name" value="rRNA_mod_RlmN"/>
    <property type="match status" value="1"/>
</dbReference>
<keyword evidence="11 14" id="KW-0408">Iron</keyword>
<feature type="active site" description="Proton acceptor" evidence="14">
    <location>
        <position position="121"/>
    </location>
</feature>
<dbReference type="PANTHER" id="PTHR30544:SF5">
    <property type="entry name" value="RADICAL SAM CORE DOMAIN-CONTAINING PROTEIN"/>
    <property type="match status" value="1"/>
</dbReference>
<comment type="catalytic activity">
    <reaction evidence="14">
        <text>adenosine(37) in tRNA + 2 reduced [2Fe-2S]-[ferredoxin] + 2 S-adenosyl-L-methionine = 2-methyladenosine(37) in tRNA + 5'-deoxyadenosine + L-methionine + 2 oxidized [2Fe-2S]-[ferredoxin] + S-adenosyl-L-homocysteine</text>
        <dbReference type="Rhea" id="RHEA:43332"/>
        <dbReference type="Rhea" id="RHEA-COMP:10000"/>
        <dbReference type="Rhea" id="RHEA-COMP:10001"/>
        <dbReference type="Rhea" id="RHEA-COMP:10162"/>
        <dbReference type="Rhea" id="RHEA-COMP:10485"/>
        <dbReference type="ChEBI" id="CHEBI:17319"/>
        <dbReference type="ChEBI" id="CHEBI:33737"/>
        <dbReference type="ChEBI" id="CHEBI:33738"/>
        <dbReference type="ChEBI" id="CHEBI:57844"/>
        <dbReference type="ChEBI" id="CHEBI:57856"/>
        <dbReference type="ChEBI" id="CHEBI:59789"/>
        <dbReference type="ChEBI" id="CHEBI:74411"/>
        <dbReference type="ChEBI" id="CHEBI:74497"/>
        <dbReference type="EC" id="2.1.1.192"/>
    </reaction>
</comment>
<evidence type="ECO:0000256" key="14">
    <source>
        <dbReference type="HAMAP-Rule" id="MF_01849"/>
    </source>
</evidence>
<dbReference type="InterPro" id="IPR040072">
    <property type="entry name" value="Methyltransferase_A"/>
</dbReference>
<dbReference type="SFLD" id="SFLDS00029">
    <property type="entry name" value="Radical_SAM"/>
    <property type="match status" value="1"/>
</dbReference>
<keyword evidence="5 14" id="KW-0698">rRNA processing</keyword>
<comment type="catalytic activity">
    <reaction evidence="14">
        <text>adenosine(2503) in 23S rRNA + 2 reduced [2Fe-2S]-[ferredoxin] + 2 S-adenosyl-L-methionine = 2-methyladenosine(2503) in 23S rRNA + 5'-deoxyadenosine + L-methionine + 2 oxidized [2Fe-2S]-[ferredoxin] + S-adenosyl-L-homocysteine</text>
        <dbReference type="Rhea" id="RHEA:42916"/>
        <dbReference type="Rhea" id="RHEA-COMP:10000"/>
        <dbReference type="Rhea" id="RHEA-COMP:10001"/>
        <dbReference type="Rhea" id="RHEA-COMP:10152"/>
        <dbReference type="Rhea" id="RHEA-COMP:10282"/>
        <dbReference type="ChEBI" id="CHEBI:17319"/>
        <dbReference type="ChEBI" id="CHEBI:33737"/>
        <dbReference type="ChEBI" id="CHEBI:33738"/>
        <dbReference type="ChEBI" id="CHEBI:57844"/>
        <dbReference type="ChEBI" id="CHEBI:57856"/>
        <dbReference type="ChEBI" id="CHEBI:59789"/>
        <dbReference type="ChEBI" id="CHEBI:74411"/>
        <dbReference type="ChEBI" id="CHEBI:74497"/>
        <dbReference type="EC" id="2.1.1.192"/>
    </reaction>
</comment>
<sequence length="395" mass="43272">MTPAQAVPDTILTATLDLSRARIATPAPNLTGLTRPELAAALVEHGVVEPAKAKMRASQLWRWMHHFGHTDFERMTDIDKDTRTRLAATFSLARPEVVERQVSKDGTRKWLIRTAPGIEIETVYIPDVGRAGALCVSSQVGCTLNCTFCHTGTQALVRNLTAAEIVAQVQVAKDDLEEWPVPKEGRRLSNVVFMGMGEPLYNLDAVSKAMHIVSDNEGISLSRRRITVSTSGVVPELQALGEKTQAMLAISLHATNDELRDELVPLNRKYNIETLMAGIRAYPGLSNARRVTFEYVMLKGVNDSPAEAKALVRLLKGIPAKINLIPFNPWPGSPYECSSWSTIEAFAAILNRAGYASPIRTPRGRDILAACGQLRSESEKVRASVRRKAAVEAEA</sequence>
<feature type="binding site" evidence="14">
    <location>
        <position position="142"/>
    </location>
    <ligand>
        <name>[4Fe-4S] cluster</name>
        <dbReference type="ChEBI" id="CHEBI:49883"/>
        <note>4Fe-4S-S-AdoMet</note>
    </ligand>
</feature>
<dbReference type="InterPro" id="IPR048641">
    <property type="entry name" value="RlmN_N"/>
</dbReference>
<dbReference type="SMART" id="SM00729">
    <property type="entry name" value="Elp3"/>
    <property type="match status" value="1"/>
</dbReference>
<feature type="binding site" evidence="14">
    <location>
        <begin position="251"/>
        <end position="253"/>
    </location>
    <ligand>
        <name>S-adenosyl-L-methionine</name>
        <dbReference type="ChEBI" id="CHEBI:59789"/>
    </ligand>
</feature>
<accession>A0ABU0IYA3</accession>
<dbReference type="SUPFAM" id="SSF102114">
    <property type="entry name" value="Radical SAM enzymes"/>
    <property type="match status" value="1"/>
</dbReference>
<evidence type="ECO:0000313" key="17">
    <source>
        <dbReference type="Proteomes" id="UP001228905"/>
    </source>
</evidence>
<evidence type="ECO:0000256" key="12">
    <source>
        <dbReference type="ARBA" id="ARBA00023014"/>
    </source>
</evidence>
<feature type="active site" description="S-methylcysteine intermediate" evidence="14">
    <location>
        <position position="371"/>
    </location>
</feature>
<dbReference type="SFLD" id="SFLDG01062">
    <property type="entry name" value="methyltransferase_(Class_A)"/>
    <property type="match status" value="1"/>
</dbReference>
<evidence type="ECO:0000256" key="9">
    <source>
        <dbReference type="ARBA" id="ARBA00022694"/>
    </source>
</evidence>
<feature type="binding site" evidence="14">
    <location>
        <position position="229"/>
    </location>
    <ligand>
        <name>S-adenosyl-L-methionine</name>
        <dbReference type="ChEBI" id="CHEBI:59789"/>
    </ligand>
</feature>
<keyword evidence="8 14" id="KW-0949">S-adenosyl-L-methionine</keyword>
<dbReference type="InterPro" id="IPR027492">
    <property type="entry name" value="RNA_MTrfase_RlmN"/>
</dbReference>
<comment type="function">
    <text evidence="14">Specifically methylates position 2 of adenine 2503 in 23S rRNA and position 2 of adenine 37 in tRNAs. m2A2503 modification seems to play a crucial role in the proofreading step occurring at the peptidyl transferase center and thus would serve to optimize ribosomal fidelity.</text>
</comment>
<organism evidence="16 17">
    <name type="scientific">Caulobacter ginsengisoli</name>
    <dbReference type="NCBI Taxonomy" id="400775"/>
    <lineage>
        <taxon>Bacteria</taxon>
        <taxon>Pseudomonadati</taxon>
        <taxon>Pseudomonadota</taxon>
        <taxon>Alphaproteobacteria</taxon>
        <taxon>Caulobacterales</taxon>
        <taxon>Caulobacteraceae</taxon>
        <taxon>Caulobacter</taxon>
    </lineage>
</organism>
<comment type="miscellaneous">
    <text evidence="14">Reaction proceeds by a ping-pong mechanism involving intermediate methylation of a conserved cysteine residue.</text>
</comment>
<evidence type="ECO:0000256" key="10">
    <source>
        <dbReference type="ARBA" id="ARBA00022723"/>
    </source>
</evidence>
<comment type="subcellular location">
    <subcellularLocation>
        <location evidence="1 14">Cytoplasm</location>
    </subcellularLocation>
</comment>
<dbReference type="CDD" id="cd01335">
    <property type="entry name" value="Radical_SAM"/>
    <property type="match status" value="1"/>
</dbReference>
<keyword evidence="17" id="KW-1185">Reference proteome</keyword>
<dbReference type="InterPro" id="IPR006638">
    <property type="entry name" value="Elp3/MiaA/NifB-like_rSAM"/>
</dbReference>
<keyword evidence="6 14" id="KW-0489">Methyltransferase</keyword>
<keyword evidence="10 14" id="KW-0479">Metal-binding</keyword>
<evidence type="ECO:0000256" key="1">
    <source>
        <dbReference type="ARBA" id="ARBA00004496"/>
    </source>
</evidence>
<dbReference type="PIRSF" id="PIRSF006004">
    <property type="entry name" value="CHP00048"/>
    <property type="match status" value="1"/>
</dbReference>
<name>A0ABU0IYA3_9CAUL</name>
<dbReference type="Gene3D" id="3.20.20.70">
    <property type="entry name" value="Aldolase class I"/>
    <property type="match status" value="1"/>
</dbReference>
<evidence type="ECO:0000256" key="11">
    <source>
        <dbReference type="ARBA" id="ARBA00023004"/>
    </source>
</evidence>
<keyword evidence="12 14" id="KW-0411">Iron-sulfur</keyword>
<dbReference type="GO" id="GO:0008168">
    <property type="term" value="F:methyltransferase activity"/>
    <property type="evidence" value="ECO:0007669"/>
    <property type="project" value="UniProtKB-KW"/>
</dbReference>
<evidence type="ECO:0000256" key="4">
    <source>
        <dbReference type="ARBA" id="ARBA00022490"/>
    </source>
</evidence>
<dbReference type="Proteomes" id="UP001228905">
    <property type="component" value="Unassembled WGS sequence"/>
</dbReference>
<evidence type="ECO:0000313" key="16">
    <source>
        <dbReference type="EMBL" id="MDQ0466992.1"/>
    </source>
</evidence>
<dbReference type="SFLD" id="SFLDF00275">
    <property type="entry name" value="adenosine_C2_methyltransferase"/>
    <property type="match status" value="1"/>
</dbReference>
<evidence type="ECO:0000259" key="15">
    <source>
        <dbReference type="PROSITE" id="PS51918"/>
    </source>
</evidence>
<feature type="binding site" evidence="14">
    <location>
        <position position="328"/>
    </location>
    <ligand>
        <name>S-adenosyl-L-methionine</name>
        <dbReference type="ChEBI" id="CHEBI:59789"/>
    </ligand>
</feature>
<dbReference type="InterPro" id="IPR013785">
    <property type="entry name" value="Aldolase_TIM"/>
</dbReference>
<keyword evidence="3 14" id="KW-0004">4Fe-4S</keyword>
<dbReference type="PROSITE" id="PS51918">
    <property type="entry name" value="RADICAL_SAM"/>
    <property type="match status" value="1"/>
</dbReference>
<dbReference type="Pfam" id="PF21016">
    <property type="entry name" value="RlmN_N"/>
    <property type="match status" value="1"/>
</dbReference>
<feature type="binding site" evidence="14">
    <location>
        <position position="146"/>
    </location>
    <ligand>
        <name>[4Fe-4S] cluster</name>
        <dbReference type="ChEBI" id="CHEBI:49883"/>
        <note>4Fe-4S-S-AdoMet</note>
    </ligand>
</feature>
<comment type="caution">
    <text evidence="16">The sequence shown here is derived from an EMBL/GenBank/DDBJ whole genome shotgun (WGS) entry which is preliminary data.</text>
</comment>
<comment type="caution">
    <text evidence="14">Lacks conserved residue(s) required for the propagation of feature annotation.</text>
</comment>